<evidence type="ECO:0000256" key="1">
    <source>
        <dbReference type="ARBA" id="ARBA00023015"/>
    </source>
</evidence>
<dbReference type="EMBL" id="JAYWVC010000064">
    <property type="protein sequence ID" value="MED7824173.1"/>
    <property type="molecule type" value="Genomic_DNA"/>
</dbReference>
<feature type="DNA-binding region" description="H-T-H motif" evidence="4">
    <location>
        <begin position="39"/>
        <end position="58"/>
    </location>
</feature>
<dbReference type="SUPFAM" id="SSF48498">
    <property type="entry name" value="Tetracyclin repressor-like, C-terminal domain"/>
    <property type="match status" value="1"/>
</dbReference>
<dbReference type="InterPro" id="IPR036271">
    <property type="entry name" value="Tet_transcr_reg_TetR-rel_C_sf"/>
</dbReference>
<dbReference type="RefSeq" id="WP_329508622.1">
    <property type="nucleotide sequence ID" value="NZ_BAAAYZ010000085.1"/>
</dbReference>
<evidence type="ECO:0000256" key="4">
    <source>
        <dbReference type="PROSITE-ProRule" id="PRU00335"/>
    </source>
</evidence>
<dbReference type="PANTHER" id="PTHR30055:SF234">
    <property type="entry name" value="HTH-TYPE TRANSCRIPTIONAL REGULATOR BETI"/>
    <property type="match status" value="1"/>
</dbReference>
<evidence type="ECO:0000313" key="7">
    <source>
        <dbReference type="Proteomes" id="UP001333996"/>
    </source>
</evidence>
<evidence type="ECO:0000256" key="3">
    <source>
        <dbReference type="ARBA" id="ARBA00023163"/>
    </source>
</evidence>
<name>A0ABU7FJD7_9ACTN</name>
<dbReference type="Pfam" id="PF00440">
    <property type="entry name" value="TetR_N"/>
    <property type="match status" value="1"/>
</dbReference>
<sequence length="204" mass="22166">MATRKYEQRLRAETADETRRRILDAVYERLRTAPSEPVGIDKVAKRAGVSRSTVYLVFGTRAGLFEALAADLLARGGVEEMLKAAARPDAREGLRGAIHGCVSMYAAHRDVLRALSSLAALDADSVGEAIRRMEEGRVGGMAHLAQRLAEQDVLDPDVTVGEATDLLWLLTSFDSFDLLYTGRGKTTETVAVTLCAAAERSLCR</sequence>
<evidence type="ECO:0000313" key="6">
    <source>
        <dbReference type="EMBL" id="MED7824173.1"/>
    </source>
</evidence>
<dbReference type="Gene3D" id="1.10.357.10">
    <property type="entry name" value="Tetracycline Repressor, domain 2"/>
    <property type="match status" value="1"/>
</dbReference>
<keyword evidence="2 4" id="KW-0238">DNA-binding</keyword>
<organism evidence="6 7">
    <name type="scientific">Streptomyces chiangmaiensis</name>
    <dbReference type="NCBI Taxonomy" id="766497"/>
    <lineage>
        <taxon>Bacteria</taxon>
        <taxon>Bacillati</taxon>
        <taxon>Actinomycetota</taxon>
        <taxon>Actinomycetes</taxon>
        <taxon>Kitasatosporales</taxon>
        <taxon>Streptomycetaceae</taxon>
        <taxon>Streptomyces</taxon>
    </lineage>
</organism>
<dbReference type="InterPro" id="IPR001647">
    <property type="entry name" value="HTH_TetR"/>
</dbReference>
<gene>
    <name evidence="6" type="ORF">VXC91_19850</name>
</gene>
<protein>
    <submittedName>
        <fullName evidence="6">TetR/AcrR family transcriptional regulator</fullName>
    </submittedName>
</protein>
<dbReference type="Proteomes" id="UP001333996">
    <property type="component" value="Unassembled WGS sequence"/>
</dbReference>
<reference evidence="6" key="1">
    <citation type="submission" date="2024-01" db="EMBL/GenBank/DDBJ databases">
        <title>First draft genome sequence data of TA4-1, the type strain of Gram-positive actinobacterium Streptomyces chiangmaiensis.</title>
        <authorList>
            <person name="Yasawong M."/>
            <person name="Nantapong N."/>
        </authorList>
    </citation>
    <scope>NUCLEOTIDE SEQUENCE</scope>
    <source>
        <strain evidence="6">TA4-1</strain>
    </source>
</reference>
<keyword evidence="7" id="KW-1185">Reference proteome</keyword>
<dbReference type="SUPFAM" id="SSF46689">
    <property type="entry name" value="Homeodomain-like"/>
    <property type="match status" value="1"/>
</dbReference>
<evidence type="ECO:0000259" key="5">
    <source>
        <dbReference type="PROSITE" id="PS50977"/>
    </source>
</evidence>
<accession>A0ABU7FJD7</accession>
<dbReference type="PANTHER" id="PTHR30055">
    <property type="entry name" value="HTH-TYPE TRANSCRIPTIONAL REGULATOR RUTR"/>
    <property type="match status" value="1"/>
</dbReference>
<comment type="caution">
    <text evidence="6">The sequence shown here is derived from an EMBL/GenBank/DDBJ whole genome shotgun (WGS) entry which is preliminary data.</text>
</comment>
<proteinExistence type="predicted"/>
<dbReference type="InterPro" id="IPR009057">
    <property type="entry name" value="Homeodomain-like_sf"/>
</dbReference>
<keyword evidence="3" id="KW-0804">Transcription</keyword>
<dbReference type="InterPro" id="IPR050109">
    <property type="entry name" value="HTH-type_TetR-like_transc_reg"/>
</dbReference>
<evidence type="ECO:0000256" key="2">
    <source>
        <dbReference type="ARBA" id="ARBA00023125"/>
    </source>
</evidence>
<feature type="domain" description="HTH tetR-type" evidence="5">
    <location>
        <begin position="16"/>
        <end position="76"/>
    </location>
</feature>
<keyword evidence="1" id="KW-0805">Transcription regulation</keyword>
<dbReference type="PROSITE" id="PS50977">
    <property type="entry name" value="HTH_TETR_2"/>
    <property type="match status" value="1"/>
</dbReference>